<evidence type="ECO:0000313" key="2">
    <source>
        <dbReference type="EMBL" id="TQM73831.1"/>
    </source>
</evidence>
<evidence type="ECO:0000259" key="1">
    <source>
        <dbReference type="Pfam" id="PF02129"/>
    </source>
</evidence>
<accession>A0A543ITC5</accession>
<sequence>MTGTVTIRSTADILAAGSDPRYFTPEDPALLLHADPSRREPVTFTSQGVRLAGHLYRPRSGGVTPGIVMTGPISSVKEQTVPHYAERLADAGYTVLTFDPRTFGESEGAPRAHHDPNWIIEDISAAVGYLRTRDDVDPGRIGGVGVCMGGGYMVSAAARDRRISAVVSVAGGYNVGGTFTKIMGEEGFAAFQRTVIETVERAERAGEVAYMPTIAKELTPEVPLAAMPNPEAYSYYDRTSKTDAPTWSREMTVASFIPYLVYNALGDARLLAPTPLLIVHGTTDTALLPEYAQAAYDAATGPKRLVWVETHNHIELYDQDPYVSRATEAIVEWLGEYLPVKKSE</sequence>
<proteinExistence type="predicted"/>
<dbReference type="RefSeq" id="WP_142258092.1">
    <property type="nucleotide sequence ID" value="NZ_BMPV01000004.1"/>
</dbReference>
<dbReference type="PANTHER" id="PTHR47751:SF1">
    <property type="entry name" value="SUPERFAMILY HYDROLASE, PUTATIVE (AFU_ORTHOLOGUE AFUA_2G16580)-RELATED"/>
    <property type="match status" value="1"/>
</dbReference>
<dbReference type="Pfam" id="PF02129">
    <property type="entry name" value="Peptidase_S15"/>
    <property type="match status" value="1"/>
</dbReference>
<dbReference type="EMBL" id="VFPQ01000001">
    <property type="protein sequence ID" value="TQM73831.1"/>
    <property type="molecule type" value="Genomic_DNA"/>
</dbReference>
<comment type="caution">
    <text evidence="2">The sequence shown here is derived from an EMBL/GenBank/DDBJ whole genome shotgun (WGS) entry which is preliminary data.</text>
</comment>
<gene>
    <name evidence="2" type="ORF">FHX40_0486</name>
</gene>
<evidence type="ECO:0000313" key="3">
    <source>
        <dbReference type="Proteomes" id="UP000319213"/>
    </source>
</evidence>
<dbReference type="Gene3D" id="1.10.10.800">
    <property type="match status" value="1"/>
</dbReference>
<dbReference type="GO" id="GO:0016787">
    <property type="term" value="F:hydrolase activity"/>
    <property type="evidence" value="ECO:0007669"/>
    <property type="project" value="InterPro"/>
</dbReference>
<organism evidence="2 3">
    <name type="scientific">Thermopolyspora flexuosa</name>
    <dbReference type="NCBI Taxonomy" id="103836"/>
    <lineage>
        <taxon>Bacteria</taxon>
        <taxon>Bacillati</taxon>
        <taxon>Actinomycetota</taxon>
        <taxon>Actinomycetes</taxon>
        <taxon>Streptosporangiales</taxon>
        <taxon>Streptosporangiaceae</taxon>
        <taxon>Thermopolyspora</taxon>
    </lineage>
</organism>
<dbReference type="OrthoDB" id="9765647at2"/>
<reference evidence="2 3" key="1">
    <citation type="submission" date="2019-06" db="EMBL/GenBank/DDBJ databases">
        <title>Sequencing the genomes of 1000 actinobacteria strains.</title>
        <authorList>
            <person name="Klenk H.-P."/>
        </authorList>
    </citation>
    <scope>NUCLEOTIDE SEQUENCE [LARGE SCALE GENOMIC DNA]</scope>
    <source>
        <strain evidence="2 3">DSM 43186</strain>
    </source>
</reference>
<dbReference type="SUPFAM" id="SSF53474">
    <property type="entry name" value="alpha/beta-Hydrolases"/>
    <property type="match status" value="1"/>
</dbReference>
<dbReference type="InterPro" id="IPR051411">
    <property type="entry name" value="Polyketide_trans_af380"/>
</dbReference>
<dbReference type="AlphaFoldDB" id="A0A543ITC5"/>
<dbReference type="InterPro" id="IPR000383">
    <property type="entry name" value="Xaa-Pro-like_dom"/>
</dbReference>
<feature type="domain" description="Xaa-Pro dipeptidyl-peptidase-like" evidence="1">
    <location>
        <begin position="48"/>
        <end position="313"/>
    </location>
</feature>
<keyword evidence="3" id="KW-1185">Reference proteome</keyword>
<dbReference type="Proteomes" id="UP000319213">
    <property type="component" value="Unassembled WGS sequence"/>
</dbReference>
<dbReference type="PANTHER" id="PTHR47751">
    <property type="entry name" value="SUPERFAMILY HYDROLASE, PUTATIVE (AFU_ORTHOLOGUE AFUA_2G16580)-RELATED"/>
    <property type="match status" value="1"/>
</dbReference>
<dbReference type="Gene3D" id="3.40.50.1820">
    <property type="entry name" value="alpha/beta hydrolase"/>
    <property type="match status" value="1"/>
</dbReference>
<protein>
    <recommendedName>
        <fullName evidence="1">Xaa-Pro dipeptidyl-peptidase-like domain-containing protein</fullName>
    </recommendedName>
</protein>
<name>A0A543ITC5_9ACTN</name>
<dbReference type="InterPro" id="IPR029058">
    <property type="entry name" value="AB_hydrolase_fold"/>
</dbReference>